<organism evidence="1">
    <name type="scientific">Moumouvirus sp. 'Monve'</name>
    <dbReference type="NCBI Taxonomy" id="1128131"/>
    <lineage>
        <taxon>Viruses</taxon>
        <taxon>Varidnaviria</taxon>
        <taxon>Bamfordvirae</taxon>
        <taxon>Nucleocytoviricota</taxon>
        <taxon>Megaviricetes</taxon>
        <taxon>Imitervirales</taxon>
        <taxon>Mimiviridae</taxon>
        <taxon>Megamimivirinae</taxon>
        <taxon>Moumouvirus</taxon>
    </lineage>
</organism>
<evidence type="ECO:0000313" key="1">
    <source>
        <dbReference type="EMBL" id="AEX63300.1"/>
    </source>
</evidence>
<proteinExistence type="predicted"/>
<reference evidence="1" key="1">
    <citation type="submission" date="2011-10" db="EMBL/GenBank/DDBJ databases">
        <title>Provirophages and transpovirons: unique mobilome of giant viruses.</title>
        <authorList>
            <person name="Desnues C."/>
            <person name="LaScola B."/>
            <person name="Yutin N."/>
            <person name="Fournous G."/>
            <person name="Koonin E."/>
            <person name="Raoult D."/>
        </authorList>
    </citation>
    <scope>NUCLEOTIDE SEQUENCE</scope>
    <source>
        <strain evidence="1">Mv13-mv</strain>
    </source>
</reference>
<gene>
    <name evidence="1" type="ORF">mv_R1098</name>
</gene>
<name>H2EFN5_9VIRU</name>
<dbReference type="EMBL" id="JN885999">
    <property type="protein sequence ID" value="AEX63300.1"/>
    <property type="molecule type" value="Genomic_DNA"/>
</dbReference>
<sequence length="150" mass="16970">MQFFGDKINELRSDINDNIRFTSGVHVTRLSTRAYKRVSCVNKDKLSEKKKAIAILTIPPGSIVVKPFGGVDQVRTDRVYVEKIEDMDGNTLNNHICESPAYYNGVFYKKGSIVMPRRGDPLDVDPSKIHVSGIHLFFHKKSARDRFIGS</sequence>
<accession>H2EFN5</accession>
<protein>
    <submittedName>
        <fullName evidence="1">Uncharacterized protein</fullName>
    </submittedName>
</protein>